<feature type="region of interest" description="Disordered" evidence="1">
    <location>
        <begin position="104"/>
        <end position="130"/>
    </location>
</feature>
<evidence type="ECO:0000313" key="3">
    <source>
        <dbReference type="Proteomes" id="UP000590738"/>
    </source>
</evidence>
<feature type="compositionally biased region" description="Basic and acidic residues" evidence="1">
    <location>
        <begin position="104"/>
        <end position="123"/>
    </location>
</feature>
<gene>
    <name evidence="2" type="ORF">H4B97_07600</name>
</gene>
<evidence type="ECO:0000313" key="2">
    <source>
        <dbReference type="EMBL" id="MBA6142335.1"/>
    </source>
</evidence>
<accession>A0A7W2LK16</accession>
<name>A0A7W2LK16_9PSED</name>
<reference evidence="2 3" key="1">
    <citation type="submission" date="2020-07" db="EMBL/GenBank/DDBJ databases">
        <title>Diversity of carbapenemase encoding genes among Pseudomonas putida group clinical isolates in a tertiary Brazilian hospital.</title>
        <authorList>
            <person name="Alberto-Lei F."/>
            <person name="Nodari C.S."/>
            <person name="Streling A.P."/>
            <person name="Paulino J.T."/>
            <person name="Bessa-Neto F.O."/>
            <person name="Cayo R."/>
            <person name="Gales A.C."/>
        </authorList>
    </citation>
    <scope>NUCLEOTIDE SEQUENCE [LARGE SCALE GENOMIC DNA]</scope>
    <source>
        <strain evidence="2 3">12273</strain>
    </source>
</reference>
<dbReference type="Proteomes" id="UP000590738">
    <property type="component" value="Unassembled WGS sequence"/>
</dbReference>
<dbReference type="AlphaFoldDB" id="A0A7W2LK16"/>
<protein>
    <submittedName>
        <fullName evidence="2">Uncharacterized protein</fullName>
    </submittedName>
</protein>
<organism evidence="2 3">
    <name type="scientific">Pseudomonas juntendi</name>
    <dbReference type="NCBI Taxonomy" id="2666183"/>
    <lineage>
        <taxon>Bacteria</taxon>
        <taxon>Pseudomonadati</taxon>
        <taxon>Pseudomonadota</taxon>
        <taxon>Gammaproteobacteria</taxon>
        <taxon>Pseudomonadales</taxon>
        <taxon>Pseudomonadaceae</taxon>
        <taxon>Pseudomonas</taxon>
    </lineage>
</organism>
<evidence type="ECO:0000256" key="1">
    <source>
        <dbReference type="SAM" id="MobiDB-lite"/>
    </source>
</evidence>
<comment type="caution">
    <text evidence="2">The sequence shown here is derived from an EMBL/GenBank/DDBJ whole genome shotgun (WGS) entry which is preliminary data.</text>
</comment>
<dbReference type="SUPFAM" id="SSF90257">
    <property type="entry name" value="Myosin rod fragments"/>
    <property type="match status" value="1"/>
</dbReference>
<dbReference type="Gene3D" id="1.20.5.340">
    <property type="match status" value="1"/>
</dbReference>
<sequence>MSSKKIYTNVSANPVVLSDGSSVQPGGQTTEDQFELAKGSFWEQHGLLVAGAPEQPDDANGDLQVLTEENTQLKADLFAAQAKLADLEAATKGHPEQIKTLEDRLTQESARASKLEGELKDTQAKLAGKK</sequence>
<dbReference type="EMBL" id="JACGCZ010000009">
    <property type="protein sequence ID" value="MBA6142335.1"/>
    <property type="molecule type" value="Genomic_DNA"/>
</dbReference>
<dbReference type="RefSeq" id="WP_182333842.1">
    <property type="nucleotide sequence ID" value="NZ_JACGCZ010000009.1"/>
</dbReference>
<proteinExistence type="predicted"/>